<dbReference type="SUPFAM" id="SSF52540">
    <property type="entry name" value="P-loop containing nucleoside triphosphate hydrolases"/>
    <property type="match status" value="1"/>
</dbReference>
<dbReference type="Proteomes" id="UP001154282">
    <property type="component" value="Unassembled WGS sequence"/>
</dbReference>
<organism evidence="8 9">
    <name type="scientific">Linum tenue</name>
    <dbReference type="NCBI Taxonomy" id="586396"/>
    <lineage>
        <taxon>Eukaryota</taxon>
        <taxon>Viridiplantae</taxon>
        <taxon>Streptophyta</taxon>
        <taxon>Embryophyta</taxon>
        <taxon>Tracheophyta</taxon>
        <taxon>Spermatophyta</taxon>
        <taxon>Magnoliopsida</taxon>
        <taxon>eudicotyledons</taxon>
        <taxon>Gunneridae</taxon>
        <taxon>Pentapetalae</taxon>
        <taxon>rosids</taxon>
        <taxon>fabids</taxon>
        <taxon>Malpighiales</taxon>
        <taxon>Linaceae</taxon>
        <taxon>Linum</taxon>
    </lineage>
</organism>
<dbReference type="PROSITE" id="PS50104">
    <property type="entry name" value="TIR"/>
    <property type="match status" value="1"/>
</dbReference>
<evidence type="ECO:0000256" key="6">
    <source>
        <dbReference type="SAM" id="Phobius"/>
    </source>
</evidence>
<evidence type="ECO:0000313" key="8">
    <source>
        <dbReference type="EMBL" id="CAI0427644.1"/>
    </source>
</evidence>
<dbReference type="Pfam" id="PF23282">
    <property type="entry name" value="WHD_ROQ1"/>
    <property type="match status" value="1"/>
</dbReference>
<keyword evidence="1" id="KW-0433">Leucine-rich repeat</keyword>
<dbReference type="GO" id="GO:0051707">
    <property type="term" value="P:response to other organism"/>
    <property type="evidence" value="ECO:0007669"/>
    <property type="project" value="UniProtKB-ARBA"/>
</dbReference>
<dbReference type="Pfam" id="PF23247">
    <property type="entry name" value="LRR_RPS2"/>
    <property type="match status" value="1"/>
</dbReference>
<proteinExistence type="predicted"/>
<dbReference type="EMBL" id="CAMGYJ010000006">
    <property type="protein sequence ID" value="CAI0427644.1"/>
    <property type="molecule type" value="Genomic_DNA"/>
</dbReference>
<evidence type="ECO:0000256" key="5">
    <source>
        <dbReference type="SAM" id="MobiDB-lite"/>
    </source>
</evidence>
<dbReference type="InterPro" id="IPR042197">
    <property type="entry name" value="Apaf_helical"/>
</dbReference>
<dbReference type="PRINTS" id="PR00364">
    <property type="entry name" value="DISEASERSIST"/>
</dbReference>
<keyword evidence="6" id="KW-0812">Transmembrane</keyword>
<evidence type="ECO:0000256" key="4">
    <source>
        <dbReference type="ARBA" id="ARBA00023027"/>
    </source>
</evidence>
<dbReference type="PANTHER" id="PTHR11017:SF570">
    <property type="entry name" value="DISEASE RESISTANCE PROTEIN (TIR-NBS CLASS)-RELATED"/>
    <property type="match status" value="1"/>
</dbReference>
<keyword evidence="2" id="KW-0677">Repeat</keyword>
<evidence type="ECO:0000313" key="9">
    <source>
        <dbReference type="Proteomes" id="UP001154282"/>
    </source>
</evidence>
<dbReference type="InterPro" id="IPR032675">
    <property type="entry name" value="LRR_dom_sf"/>
</dbReference>
<dbReference type="InterPro" id="IPR058192">
    <property type="entry name" value="WHD_ROQ1-like"/>
</dbReference>
<feature type="domain" description="TIR" evidence="7">
    <location>
        <begin position="61"/>
        <end position="201"/>
    </location>
</feature>
<dbReference type="SMART" id="SM00255">
    <property type="entry name" value="TIR"/>
    <property type="match status" value="1"/>
</dbReference>
<reference evidence="8" key="1">
    <citation type="submission" date="2022-08" db="EMBL/GenBank/DDBJ databases">
        <authorList>
            <person name="Gutierrez-Valencia J."/>
        </authorList>
    </citation>
    <scope>NUCLEOTIDE SEQUENCE</scope>
</reference>
<dbReference type="Gene3D" id="3.40.50.10140">
    <property type="entry name" value="Toll/interleukin-1 receptor homology (TIR) domain"/>
    <property type="match status" value="1"/>
</dbReference>
<dbReference type="Pfam" id="PF01582">
    <property type="entry name" value="TIR"/>
    <property type="match status" value="1"/>
</dbReference>
<dbReference type="SUPFAM" id="SSF52058">
    <property type="entry name" value="L domain-like"/>
    <property type="match status" value="3"/>
</dbReference>
<dbReference type="SMART" id="SM00382">
    <property type="entry name" value="AAA"/>
    <property type="match status" value="1"/>
</dbReference>
<dbReference type="InterPro" id="IPR003593">
    <property type="entry name" value="AAA+_ATPase"/>
</dbReference>
<dbReference type="InterPro" id="IPR044974">
    <property type="entry name" value="Disease_R_plants"/>
</dbReference>
<dbReference type="InterPro" id="IPR055414">
    <property type="entry name" value="LRR_R13L4/SHOC2-like"/>
</dbReference>
<dbReference type="Gene3D" id="3.80.10.10">
    <property type="entry name" value="Ribonuclease Inhibitor"/>
    <property type="match status" value="4"/>
</dbReference>
<evidence type="ECO:0000256" key="1">
    <source>
        <dbReference type="ARBA" id="ARBA00022614"/>
    </source>
</evidence>
<evidence type="ECO:0000256" key="3">
    <source>
        <dbReference type="ARBA" id="ARBA00022821"/>
    </source>
</evidence>
<comment type="caution">
    <text evidence="8">The sequence shown here is derived from an EMBL/GenBank/DDBJ whole genome shotgun (WGS) entry which is preliminary data.</text>
</comment>
<sequence>MDRKSWIMWLIVSAVVGLLLAVAIPFFTKSSSKPLDDSSSSKSESSMEQQQASAAPSSSPMEYEVFLSFRGPDVRNNFGDFLYTFLVRENIRTFRDDEELPKGEKIDPALIKAIEESKVYIPIFSPDYAGSKSCLQELAQMLKCCKQEKDHIILPIFFMTEPGDVRRQEGAYKEPFKQLIKKKKLDAGTIKEFEEALREVGKLKGWHVTKSDGQGAIAKEVVEKVRKHLDTSYTLVTDELVGIDSHVEEVTNLLNLGYEGVKIVGIYGMAGIGKTTIAKAVYNKVRGQLDYYCFVEDVREILLGHDGVINLQSKIISGILRTDHKVKDAKEGIRVIKERVFKRKVLIVLDDVDDRFRFNQTLGNLDDFFPKSRFIITTRNKRVLEFLGESKLYEPREMSHDHALQLFSKHAFRTDNPPKEEAVLSKKFVTVATGHPLTLKVFGSLLFHRDRIFWEAKLIELKDIPPTEVLERLKISYNDLEYNVRQIFLDISCSFIGEKKDFPEYMWSDCNFHPVPGIRTLVDRSLLKLNERNEFWMHDLIRDLGRTIIREEDNLHPWKRSRIWSNVDALDLLESEEGSDLVEVLRVNMAETDLELTDKNFKKLSGLRYLEVHNGRLTGDFRGILPHVRWLRLHECSSVPSDLNLKKLSLKKLVILDMHNCPVEDDWGGWIGIKAARKLKAINLSFCGKLRTAPDLSQCRILEFIHFWYCGEMSGELHIGNFKNLKVLSLFITEITKLTGDIGRHKTLQEINAGDLTELPSGISRLPSLEILTLTSLKPQLQEVGAIVVLPTSLKKLSLSSPRVPNLSELKDLEELSFEGGDQVEIPGDIWKLSKLKKLELRPTSFSNSGVISSTFPSSLNSLLIHGSEPLERLPTLANLNNLKELSLMGIQIREIQGLGDLAMLETLVIDGAPNLIHLNGLENLLLLKTLKVEGCDVLEKLPSVSNLTKLELLEIVSCRCLSEIQGIGELGELSLATIYIVDCPAESLLHSVLKLTRLRELYLYDTYELTTVYGLEKLESLTSLSMVYCTSMRELPDLSGLKNLKNLSIGGCTQLMDITELERSELLETLDMSGCKSIRKLPDLSGLRNLEKLIIDECTQLTEVAIIESSESLTSLSMVDCSSIAQLPDLSRLKNLNSLEISRCTGLTEVVGLEMLDLLEFLFMSGCSSIKELPDLSGLDSIVTLDISECTGLTEVVGLKNLESLQQLKMANFKIKKLPDLSGLKHLHELDIMGCVQLAEVTGIENLEGLTDLRVSGCGILRKLPNLSNLTRLRKLEIIDCPLLSEIQGLGELVDLLILRIRRCYQLSGVMGLDKLESLQELVITYCPSIMKLPDLSALEHLWDLEIVGCYHLTEVTGIERLESLYILLMD</sequence>
<keyword evidence="3" id="KW-0611">Plant defense</keyword>
<dbReference type="Pfam" id="PF00931">
    <property type="entry name" value="NB-ARC"/>
    <property type="match status" value="1"/>
</dbReference>
<dbReference type="Gene3D" id="1.10.8.430">
    <property type="entry name" value="Helical domain of apoptotic protease-activating factors"/>
    <property type="match status" value="1"/>
</dbReference>
<dbReference type="Gene3D" id="3.40.50.300">
    <property type="entry name" value="P-loop containing nucleotide triphosphate hydrolases"/>
    <property type="match status" value="1"/>
</dbReference>
<dbReference type="GO" id="GO:0007165">
    <property type="term" value="P:signal transduction"/>
    <property type="evidence" value="ECO:0007669"/>
    <property type="project" value="InterPro"/>
</dbReference>
<keyword evidence="6" id="KW-1133">Transmembrane helix</keyword>
<dbReference type="InterPro" id="IPR000157">
    <property type="entry name" value="TIR_dom"/>
</dbReference>
<feature type="region of interest" description="Disordered" evidence="5">
    <location>
        <begin position="31"/>
        <end position="59"/>
    </location>
</feature>
<evidence type="ECO:0000256" key="2">
    <source>
        <dbReference type="ARBA" id="ARBA00022737"/>
    </source>
</evidence>
<dbReference type="SUPFAM" id="SSF52200">
    <property type="entry name" value="Toll/Interleukin receptor TIR domain"/>
    <property type="match status" value="1"/>
</dbReference>
<dbReference type="FunFam" id="3.40.50.10140:FF:000007">
    <property type="entry name" value="Disease resistance protein (TIR-NBS-LRR class)"/>
    <property type="match status" value="1"/>
</dbReference>
<accession>A0AAV0KYU2</accession>
<feature type="transmembrane region" description="Helical" evidence="6">
    <location>
        <begin position="7"/>
        <end position="27"/>
    </location>
</feature>
<dbReference type="GO" id="GO:0006952">
    <property type="term" value="P:defense response"/>
    <property type="evidence" value="ECO:0007669"/>
    <property type="project" value="UniProtKB-KW"/>
</dbReference>
<dbReference type="InterPro" id="IPR027417">
    <property type="entry name" value="P-loop_NTPase"/>
</dbReference>
<name>A0AAV0KYU2_9ROSI</name>
<dbReference type="GO" id="GO:0043531">
    <property type="term" value="F:ADP binding"/>
    <property type="evidence" value="ECO:0007669"/>
    <property type="project" value="InterPro"/>
</dbReference>
<dbReference type="PANTHER" id="PTHR11017">
    <property type="entry name" value="LEUCINE-RICH REPEAT-CONTAINING PROTEIN"/>
    <property type="match status" value="1"/>
</dbReference>
<keyword evidence="6" id="KW-0472">Membrane</keyword>
<keyword evidence="4" id="KW-0520">NAD</keyword>
<dbReference type="InterPro" id="IPR035897">
    <property type="entry name" value="Toll_tir_struct_dom_sf"/>
</dbReference>
<keyword evidence="9" id="KW-1185">Reference proteome</keyword>
<dbReference type="InterPro" id="IPR002182">
    <property type="entry name" value="NB-ARC"/>
</dbReference>
<evidence type="ECO:0000259" key="7">
    <source>
        <dbReference type="PROSITE" id="PS50104"/>
    </source>
</evidence>
<dbReference type="Pfam" id="PF23598">
    <property type="entry name" value="LRR_14"/>
    <property type="match status" value="1"/>
</dbReference>
<gene>
    <name evidence="8" type="ORF">LITE_LOCUS21282</name>
</gene>
<protein>
    <recommendedName>
        <fullName evidence="7">TIR domain-containing protein</fullName>
    </recommendedName>
</protein>
<dbReference type="InterPro" id="IPR057135">
    <property type="entry name" value="At4g27190-like_LRR"/>
</dbReference>